<evidence type="ECO:0000259" key="7">
    <source>
        <dbReference type="PROSITE" id="PS50405"/>
    </source>
</evidence>
<keyword evidence="1" id="KW-0216">Detoxification</keyword>
<dbReference type="Gene3D" id="3.40.30.10">
    <property type="entry name" value="Glutaredoxin"/>
    <property type="match status" value="1"/>
</dbReference>
<sequence length="228" mass="25537">MAVAASDDVKLLGVRPSPYVIRVEMALKLKSVEYEFIETDPHNKNELLLQANPVHKKIPVLIHGNRPICESLVIVQYIDDFWGDGPSILPSDPYQRAKARFWATYVDDKLLPLFKELKEVKEKGAGKAIIEKMTEKLALLEEAFVSSCGKEKGFFGGDDVSYVDIVLGCYLGWMRAIEILMDVKFFDETSTPGLLAWAERLCSDSIVKDVIPSTQKLVDLARVKASSE</sequence>
<dbReference type="CDD" id="cd03058">
    <property type="entry name" value="GST_N_Tau"/>
    <property type="match status" value="1"/>
</dbReference>
<comment type="subcellular location">
    <subcellularLocation>
        <location evidence="5">Cytoplasm</location>
        <location evidence="5">Cytosol</location>
    </subcellularLocation>
</comment>
<organism evidence="8 9">
    <name type="scientific">Perilla frutescens var. hirtella</name>
    <name type="common">Perilla citriodora</name>
    <name type="synonym">Perilla setoyensis</name>
    <dbReference type="NCBI Taxonomy" id="608512"/>
    <lineage>
        <taxon>Eukaryota</taxon>
        <taxon>Viridiplantae</taxon>
        <taxon>Streptophyta</taxon>
        <taxon>Embryophyta</taxon>
        <taxon>Tracheophyta</taxon>
        <taxon>Spermatophyta</taxon>
        <taxon>Magnoliopsida</taxon>
        <taxon>eudicotyledons</taxon>
        <taxon>Gunneridae</taxon>
        <taxon>Pentapetalae</taxon>
        <taxon>asterids</taxon>
        <taxon>lamiids</taxon>
        <taxon>Lamiales</taxon>
        <taxon>Lamiaceae</taxon>
        <taxon>Nepetoideae</taxon>
        <taxon>Elsholtzieae</taxon>
        <taxon>Perilla</taxon>
    </lineage>
</organism>
<keyword evidence="5" id="KW-0963">Cytoplasm</keyword>
<dbReference type="SFLD" id="SFLDG00358">
    <property type="entry name" value="Main_(cytGST)"/>
    <property type="match status" value="1"/>
</dbReference>
<evidence type="ECO:0000256" key="4">
    <source>
        <dbReference type="ARBA" id="ARBA00047960"/>
    </source>
</evidence>
<dbReference type="InterPro" id="IPR036249">
    <property type="entry name" value="Thioredoxin-like_sf"/>
</dbReference>
<dbReference type="PANTHER" id="PTHR11260">
    <property type="entry name" value="GLUTATHIONE S-TRANSFERASE, GST, SUPERFAMILY, GST DOMAIN CONTAINING"/>
    <property type="match status" value="1"/>
</dbReference>
<dbReference type="Proteomes" id="UP001190926">
    <property type="component" value="Unassembled WGS sequence"/>
</dbReference>
<dbReference type="FunFam" id="3.40.30.10:FF:000044">
    <property type="entry name" value="Glutathione S-transferase GSTU6"/>
    <property type="match status" value="1"/>
</dbReference>
<comment type="function">
    <text evidence="5">Is involved in the conjugation of reduced glutathione to a wide number of exogenous and endogenous hydrophobic electrophiles.</text>
</comment>
<accession>A0AAD4IPB1</accession>
<dbReference type="SUPFAM" id="SSF52833">
    <property type="entry name" value="Thioredoxin-like"/>
    <property type="match status" value="1"/>
</dbReference>
<comment type="similarity">
    <text evidence="3">Belongs to the GST superfamily. Tau family.</text>
</comment>
<evidence type="ECO:0000256" key="3">
    <source>
        <dbReference type="ARBA" id="ARBA00025743"/>
    </source>
</evidence>
<evidence type="ECO:0000259" key="6">
    <source>
        <dbReference type="PROSITE" id="PS50404"/>
    </source>
</evidence>
<dbReference type="PROSITE" id="PS50405">
    <property type="entry name" value="GST_CTER"/>
    <property type="match status" value="1"/>
</dbReference>
<dbReference type="InterPro" id="IPR004045">
    <property type="entry name" value="Glutathione_S-Trfase_N"/>
</dbReference>
<evidence type="ECO:0000256" key="1">
    <source>
        <dbReference type="ARBA" id="ARBA00022575"/>
    </source>
</evidence>
<dbReference type="AlphaFoldDB" id="A0AAD4IPB1"/>
<keyword evidence="2 5" id="KW-0808">Transferase</keyword>
<proteinExistence type="inferred from homology"/>
<dbReference type="SFLD" id="SFLDG01152">
    <property type="entry name" value="Main.3:_Omega-_and_Tau-like"/>
    <property type="match status" value="1"/>
</dbReference>
<dbReference type="Pfam" id="PF02798">
    <property type="entry name" value="GST_N"/>
    <property type="match status" value="1"/>
</dbReference>
<dbReference type="GO" id="GO:0005829">
    <property type="term" value="C:cytosol"/>
    <property type="evidence" value="ECO:0007669"/>
    <property type="project" value="UniProtKB-SubCell"/>
</dbReference>
<feature type="domain" description="GST N-terminal" evidence="6">
    <location>
        <begin position="7"/>
        <end position="86"/>
    </location>
</feature>
<dbReference type="InterPro" id="IPR040079">
    <property type="entry name" value="Glutathione_S-Trfase"/>
</dbReference>
<comment type="catalytic activity">
    <reaction evidence="4 5">
        <text>RX + glutathione = an S-substituted glutathione + a halide anion + H(+)</text>
        <dbReference type="Rhea" id="RHEA:16437"/>
        <dbReference type="ChEBI" id="CHEBI:15378"/>
        <dbReference type="ChEBI" id="CHEBI:16042"/>
        <dbReference type="ChEBI" id="CHEBI:17792"/>
        <dbReference type="ChEBI" id="CHEBI:57925"/>
        <dbReference type="ChEBI" id="CHEBI:90779"/>
        <dbReference type="EC" id="2.5.1.18"/>
    </reaction>
</comment>
<dbReference type="FunFam" id="1.20.1050.10:FF:000016">
    <property type="entry name" value="Glutathione S-transferase U9"/>
    <property type="match status" value="1"/>
</dbReference>
<dbReference type="GO" id="GO:0006749">
    <property type="term" value="P:glutathione metabolic process"/>
    <property type="evidence" value="ECO:0007669"/>
    <property type="project" value="InterPro"/>
</dbReference>
<dbReference type="InterPro" id="IPR045074">
    <property type="entry name" value="GST_C_Tau"/>
</dbReference>
<dbReference type="PROSITE" id="PS50404">
    <property type="entry name" value="GST_NTER"/>
    <property type="match status" value="1"/>
</dbReference>
<dbReference type="PANTHER" id="PTHR11260:SF646">
    <property type="entry name" value="GLUTATHIONE TRANSFERASE"/>
    <property type="match status" value="1"/>
</dbReference>
<evidence type="ECO:0000256" key="5">
    <source>
        <dbReference type="RuleBase" id="RU369102"/>
    </source>
</evidence>
<evidence type="ECO:0000313" key="9">
    <source>
        <dbReference type="Proteomes" id="UP001190926"/>
    </source>
</evidence>
<gene>
    <name evidence="8" type="ORF">C2S53_002672</name>
</gene>
<dbReference type="Gene3D" id="1.20.1050.10">
    <property type="match status" value="1"/>
</dbReference>
<reference evidence="8 9" key="1">
    <citation type="journal article" date="2021" name="Nat. Commun.">
        <title>Incipient diploidization of the medicinal plant Perilla within 10,000 years.</title>
        <authorList>
            <person name="Zhang Y."/>
            <person name="Shen Q."/>
            <person name="Leng L."/>
            <person name="Zhang D."/>
            <person name="Chen S."/>
            <person name="Shi Y."/>
            <person name="Ning Z."/>
            <person name="Chen S."/>
        </authorList>
    </citation>
    <scope>NUCLEOTIDE SEQUENCE [LARGE SCALE GENOMIC DNA]</scope>
    <source>
        <strain evidence="9">cv. PC099</strain>
    </source>
</reference>
<name>A0AAD4IPB1_PERFH</name>
<dbReference type="InterPro" id="IPR010987">
    <property type="entry name" value="Glutathione-S-Trfase_C-like"/>
</dbReference>
<dbReference type="GO" id="GO:0009407">
    <property type="term" value="P:toxin catabolic process"/>
    <property type="evidence" value="ECO:0007669"/>
    <property type="project" value="UniProtKB-ARBA"/>
</dbReference>
<dbReference type="InterPro" id="IPR036282">
    <property type="entry name" value="Glutathione-S-Trfase_C_sf"/>
</dbReference>
<comment type="caution">
    <text evidence="8">The sequence shown here is derived from an EMBL/GenBank/DDBJ whole genome shotgun (WGS) entry which is preliminary data.</text>
</comment>
<dbReference type="CDD" id="cd03185">
    <property type="entry name" value="GST_C_Tau"/>
    <property type="match status" value="1"/>
</dbReference>
<dbReference type="EC" id="2.5.1.18" evidence="5"/>
<protein>
    <recommendedName>
        <fullName evidence="5">Glutathione S-transferase</fullName>
        <ecNumber evidence="5">2.5.1.18</ecNumber>
    </recommendedName>
</protein>
<dbReference type="Pfam" id="PF13410">
    <property type="entry name" value="GST_C_2"/>
    <property type="match status" value="1"/>
</dbReference>
<dbReference type="InterPro" id="IPR045073">
    <property type="entry name" value="Omega/Tau-like"/>
</dbReference>
<dbReference type="GO" id="GO:0004364">
    <property type="term" value="F:glutathione transferase activity"/>
    <property type="evidence" value="ECO:0007669"/>
    <property type="project" value="UniProtKB-UniRule"/>
</dbReference>
<dbReference type="EMBL" id="SDAM02029559">
    <property type="protein sequence ID" value="KAH6756373.1"/>
    <property type="molecule type" value="Genomic_DNA"/>
</dbReference>
<dbReference type="SUPFAM" id="SSF47616">
    <property type="entry name" value="GST C-terminal domain-like"/>
    <property type="match status" value="1"/>
</dbReference>
<dbReference type="SFLD" id="SFLDS00019">
    <property type="entry name" value="Glutathione_Transferase_(cytos"/>
    <property type="match status" value="1"/>
</dbReference>
<evidence type="ECO:0000313" key="8">
    <source>
        <dbReference type="EMBL" id="KAH6756373.1"/>
    </source>
</evidence>
<keyword evidence="9" id="KW-1185">Reference proteome</keyword>
<feature type="domain" description="GST C-terminal" evidence="7">
    <location>
        <begin position="92"/>
        <end position="220"/>
    </location>
</feature>
<evidence type="ECO:0000256" key="2">
    <source>
        <dbReference type="ARBA" id="ARBA00022679"/>
    </source>
</evidence>